<proteinExistence type="predicted"/>
<dbReference type="InterPro" id="IPR011094">
    <property type="entry name" value="Uncharacterised_LppY/LpqO"/>
</dbReference>
<evidence type="ECO:0000313" key="3">
    <source>
        <dbReference type="Proteomes" id="UP001589854"/>
    </source>
</evidence>
<evidence type="ECO:0000256" key="1">
    <source>
        <dbReference type="SAM" id="MobiDB-lite"/>
    </source>
</evidence>
<dbReference type="EMBL" id="JBHLVO010000027">
    <property type="protein sequence ID" value="MFC0273925.1"/>
    <property type="molecule type" value="Genomic_DNA"/>
</dbReference>
<keyword evidence="3" id="KW-1185">Reference proteome</keyword>
<accession>A0ABV6GK70</accession>
<comment type="caution">
    <text evidence="2">The sequence shown here is derived from an EMBL/GenBank/DDBJ whole genome shotgun (WGS) entry which is preliminary data.</text>
</comment>
<name>A0ABV6GK70_9BACI</name>
<dbReference type="Proteomes" id="UP001589854">
    <property type="component" value="Unassembled WGS sequence"/>
</dbReference>
<organism evidence="2 3">
    <name type="scientific">Metabacillus herbersteinensis</name>
    <dbReference type="NCBI Taxonomy" id="283816"/>
    <lineage>
        <taxon>Bacteria</taxon>
        <taxon>Bacillati</taxon>
        <taxon>Bacillota</taxon>
        <taxon>Bacilli</taxon>
        <taxon>Bacillales</taxon>
        <taxon>Bacillaceae</taxon>
        <taxon>Metabacillus</taxon>
    </lineage>
</organism>
<dbReference type="Pfam" id="PF07485">
    <property type="entry name" value="DUF1529"/>
    <property type="match status" value="2"/>
</dbReference>
<protein>
    <submittedName>
        <fullName evidence="2">DUF1259 domain-containing protein</fullName>
    </submittedName>
</protein>
<sequence>MKKHNKIIIGLILVFGILATGACSFNSKENQAQPQNQSSNQDTPAMATQKTNWEDVEQVIGKSGQMKEGDVFYFSLPRSDLQVSLNGIQLKPAFALGSWLAFKEMNDKVMVMGDLVLTQEEVNPVMTELIRGGIEVTALHNHLMGESPDIMYMHIEGHGNPVDLAETLRKGIGKSQTPINDDKKGDTADGQLPLNKEQLDEIFGKKGTVSNQVYKMSFPRVEEIKENGMIIPPTMGTATAINFQPTGEGKAAITGDFVLTAKEVNPVIRTLREHGIEVTALHNHMLSEEPRLFFVHFWANDDAEKLAKGLRKAIDKTNSKLPDMEG</sequence>
<evidence type="ECO:0000313" key="2">
    <source>
        <dbReference type="EMBL" id="MFC0273925.1"/>
    </source>
</evidence>
<feature type="region of interest" description="Disordered" evidence="1">
    <location>
        <begin position="29"/>
        <end position="49"/>
    </location>
</feature>
<feature type="compositionally biased region" description="Low complexity" evidence="1">
    <location>
        <begin position="30"/>
        <end position="41"/>
    </location>
</feature>
<reference evidence="2 3" key="1">
    <citation type="submission" date="2024-09" db="EMBL/GenBank/DDBJ databases">
        <authorList>
            <person name="Sun Q."/>
            <person name="Mori K."/>
        </authorList>
    </citation>
    <scope>NUCLEOTIDE SEQUENCE [LARGE SCALE GENOMIC DNA]</scope>
    <source>
        <strain evidence="2 3">CCM 7228</strain>
    </source>
</reference>
<dbReference type="PROSITE" id="PS51257">
    <property type="entry name" value="PROKAR_LIPOPROTEIN"/>
    <property type="match status" value="1"/>
</dbReference>
<dbReference type="RefSeq" id="WP_251157354.1">
    <property type="nucleotide sequence ID" value="NZ_JBHLVO010000027.1"/>
</dbReference>
<gene>
    <name evidence="2" type="ORF">ACFFIX_21305</name>
</gene>